<evidence type="ECO:0000313" key="2">
    <source>
        <dbReference type="EnsemblPlants" id="MELO3C035132.2.1"/>
    </source>
</evidence>
<name>A0A9I9EKT4_CUCME</name>
<feature type="signal peptide" evidence="1">
    <location>
        <begin position="1"/>
        <end position="24"/>
    </location>
</feature>
<keyword evidence="1" id="KW-0732">Signal</keyword>
<dbReference type="EnsemblPlants" id="MELO3C035132.2.1">
    <property type="protein sequence ID" value="MELO3C035132.2.1"/>
    <property type="gene ID" value="MELO3C035132.2"/>
</dbReference>
<accession>A0A9I9EKT4</accession>
<evidence type="ECO:0000256" key="1">
    <source>
        <dbReference type="SAM" id="SignalP"/>
    </source>
</evidence>
<protein>
    <submittedName>
        <fullName evidence="2">Uncharacterized protein</fullName>
    </submittedName>
</protein>
<proteinExistence type="predicted"/>
<sequence length="79" mass="8840">MSYQMLASIEYLLLKSLLIVSLQPDHPSSSHHQVKTDHPFLVFNIDGAYVMTEIFKAIKIDRPPGCGAYLVPEIESHGT</sequence>
<reference evidence="2" key="1">
    <citation type="submission" date="2023-03" db="UniProtKB">
        <authorList>
            <consortium name="EnsemblPlants"/>
        </authorList>
    </citation>
    <scope>IDENTIFICATION</scope>
</reference>
<dbReference type="AlphaFoldDB" id="A0A9I9EKT4"/>
<feature type="chain" id="PRO_5039918489" evidence="1">
    <location>
        <begin position="25"/>
        <end position="79"/>
    </location>
</feature>
<dbReference type="Gramene" id="MELO3C035132.2.1">
    <property type="protein sequence ID" value="MELO3C035132.2.1"/>
    <property type="gene ID" value="MELO3C035132.2"/>
</dbReference>
<organism evidence="2">
    <name type="scientific">Cucumis melo</name>
    <name type="common">Muskmelon</name>
    <dbReference type="NCBI Taxonomy" id="3656"/>
    <lineage>
        <taxon>Eukaryota</taxon>
        <taxon>Viridiplantae</taxon>
        <taxon>Streptophyta</taxon>
        <taxon>Embryophyta</taxon>
        <taxon>Tracheophyta</taxon>
        <taxon>Spermatophyta</taxon>
        <taxon>Magnoliopsida</taxon>
        <taxon>eudicotyledons</taxon>
        <taxon>Gunneridae</taxon>
        <taxon>Pentapetalae</taxon>
        <taxon>rosids</taxon>
        <taxon>fabids</taxon>
        <taxon>Cucurbitales</taxon>
        <taxon>Cucurbitaceae</taxon>
        <taxon>Benincaseae</taxon>
        <taxon>Cucumis</taxon>
    </lineage>
</organism>